<dbReference type="EMBL" id="CP002772">
    <property type="protein sequence ID" value="AEG17749.1"/>
    <property type="molecule type" value="Genomic_DNA"/>
</dbReference>
<protein>
    <submittedName>
        <fullName evidence="2">Uncharacterized protein</fullName>
    </submittedName>
</protein>
<name>F6D7G7_METPW</name>
<organism evidence="2 3">
    <name type="scientific">Methanobacterium paludis (strain DSM 25820 / JCM 18151 / SWAN1)</name>
    <dbReference type="NCBI Taxonomy" id="868131"/>
    <lineage>
        <taxon>Archaea</taxon>
        <taxon>Methanobacteriati</taxon>
        <taxon>Methanobacteriota</taxon>
        <taxon>Methanomada group</taxon>
        <taxon>Methanobacteria</taxon>
        <taxon>Methanobacteriales</taxon>
        <taxon>Methanobacteriaceae</taxon>
        <taxon>Methanobacterium</taxon>
    </lineage>
</organism>
<proteinExistence type="predicted"/>
<evidence type="ECO:0000313" key="2">
    <source>
        <dbReference type="EMBL" id="AEG17749.1"/>
    </source>
</evidence>
<dbReference type="Proteomes" id="UP000009231">
    <property type="component" value="Chromosome"/>
</dbReference>
<dbReference type="GeneID" id="10668207"/>
<keyword evidence="1" id="KW-1133">Transmembrane helix</keyword>
<dbReference type="RefSeq" id="WP_013825251.1">
    <property type="nucleotide sequence ID" value="NC_015574.1"/>
</dbReference>
<sequence>MNKKACLAVLIFILLTATFGAAVAAKNSNTTCRNNRIEFCSEEVMHNPLMGLGSSNLLKIQQLAIPPFEIGMSKVGEILKIFILSSLLGFSFVMAKRSNLEF</sequence>
<keyword evidence="1" id="KW-0812">Transmembrane</keyword>
<reference evidence="2 3" key="1">
    <citation type="journal article" date="2014" name="Int. J. Syst. Evol. Microbiol.">
        <title>Methanobacterium paludis sp. nov. and a novel strain of Methanobacterium lacus isolated from northern peatlands.</title>
        <authorList>
            <person name="Cadillo-Quiroz H."/>
            <person name="Brauer S.L."/>
            <person name="Goodson N."/>
            <person name="Yavitt J.B."/>
            <person name="Zinder S.H."/>
        </authorList>
    </citation>
    <scope>NUCLEOTIDE SEQUENCE [LARGE SCALE GENOMIC DNA]</scope>
    <source>
        <strain evidence="3">DSM 25820 / JCM 18151 / SWAN1</strain>
    </source>
</reference>
<keyword evidence="3" id="KW-1185">Reference proteome</keyword>
<accession>F6D7G7</accession>
<gene>
    <name evidence="2" type="ordered locus">MSWAN_0715</name>
</gene>
<dbReference type="HOGENOM" id="CLU_2271080_0_0_2"/>
<evidence type="ECO:0000313" key="3">
    <source>
        <dbReference type="Proteomes" id="UP000009231"/>
    </source>
</evidence>
<feature type="transmembrane region" description="Helical" evidence="1">
    <location>
        <begin position="78"/>
        <end position="95"/>
    </location>
</feature>
<dbReference type="KEGG" id="mew:MSWAN_0715"/>
<evidence type="ECO:0000256" key="1">
    <source>
        <dbReference type="SAM" id="Phobius"/>
    </source>
</evidence>
<dbReference type="AlphaFoldDB" id="F6D7G7"/>
<keyword evidence="1" id="KW-0472">Membrane</keyword>